<dbReference type="InterPro" id="IPR001827">
    <property type="entry name" value="Homeobox_Antennapedia_CS"/>
</dbReference>
<dbReference type="GO" id="GO:0009952">
    <property type="term" value="P:anterior/posterior pattern specification"/>
    <property type="evidence" value="ECO:0007669"/>
    <property type="project" value="TreeGrafter"/>
</dbReference>
<evidence type="ECO:0000256" key="9">
    <source>
        <dbReference type="ARBA" id="ARBA00023242"/>
    </source>
</evidence>
<evidence type="ECO:0000259" key="13">
    <source>
        <dbReference type="PROSITE" id="PS50071"/>
    </source>
</evidence>
<keyword evidence="6 10" id="KW-0238">DNA-binding</keyword>
<feature type="region of interest" description="Disordered" evidence="12">
    <location>
        <begin position="16"/>
        <end position="70"/>
    </location>
</feature>
<evidence type="ECO:0000256" key="6">
    <source>
        <dbReference type="ARBA" id="ARBA00023125"/>
    </source>
</evidence>
<evidence type="ECO:0000256" key="5">
    <source>
        <dbReference type="ARBA" id="ARBA00023015"/>
    </source>
</evidence>
<evidence type="ECO:0000256" key="11">
    <source>
        <dbReference type="RuleBase" id="RU000682"/>
    </source>
</evidence>
<evidence type="ECO:0000256" key="2">
    <source>
        <dbReference type="ARBA" id="ARBA00004123"/>
    </source>
</evidence>
<feature type="compositionally biased region" description="Polar residues" evidence="12">
    <location>
        <begin position="264"/>
        <end position="287"/>
    </location>
</feature>
<comment type="caution">
    <text evidence="14">The sequence shown here is derived from an EMBL/GenBank/DDBJ whole genome shotgun (WGS) entry which is preliminary data.</text>
</comment>
<comment type="function">
    <text evidence="1">Sequence-specific transcription factor which is part of a developmental regulatory system that provides cells with specific positional identities on the anterior-posterior axis.</text>
</comment>
<protein>
    <recommendedName>
        <fullName evidence="13">Homeobox domain-containing protein</fullName>
    </recommendedName>
</protein>
<feature type="DNA-binding region" description="Homeobox" evidence="10">
    <location>
        <begin position="135"/>
        <end position="194"/>
    </location>
</feature>
<feature type="region of interest" description="Disordered" evidence="12">
    <location>
        <begin position="264"/>
        <end position="299"/>
    </location>
</feature>
<name>A0AAV9RA45_9TELE</name>
<evidence type="ECO:0000256" key="8">
    <source>
        <dbReference type="ARBA" id="ARBA00023163"/>
    </source>
</evidence>
<feature type="region of interest" description="Disordered" evidence="12">
    <location>
        <begin position="332"/>
        <end position="355"/>
    </location>
</feature>
<keyword evidence="7 10" id="KW-0371">Homeobox</keyword>
<evidence type="ECO:0000313" key="15">
    <source>
        <dbReference type="Proteomes" id="UP001311232"/>
    </source>
</evidence>
<evidence type="ECO:0000256" key="3">
    <source>
        <dbReference type="ARBA" id="ARBA00009107"/>
    </source>
</evidence>
<dbReference type="PROSITE" id="PS50071">
    <property type="entry name" value="HOMEOBOX_2"/>
    <property type="match status" value="1"/>
</dbReference>
<evidence type="ECO:0000256" key="10">
    <source>
        <dbReference type="PROSITE-ProRule" id="PRU00108"/>
    </source>
</evidence>
<dbReference type="Gene3D" id="1.10.10.60">
    <property type="entry name" value="Homeodomain-like"/>
    <property type="match status" value="1"/>
</dbReference>
<dbReference type="PANTHER" id="PTHR45664:SF11">
    <property type="entry name" value="HOMEOBOX PROTEIN HOX-B3"/>
    <property type="match status" value="1"/>
</dbReference>
<keyword evidence="15" id="KW-1185">Reference proteome</keyword>
<evidence type="ECO:0000313" key="14">
    <source>
        <dbReference type="EMBL" id="KAK5605240.1"/>
    </source>
</evidence>
<dbReference type="InterPro" id="IPR017970">
    <property type="entry name" value="Homeobox_CS"/>
</dbReference>
<proteinExistence type="inferred from homology"/>
<dbReference type="Proteomes" id="UP001311232">
    <property type="component" value="Unassembled WGS sequence"/>
</dbReference>
<dbReference type="GO" id="GO:0005634">
    <property type="term" value="C:nucleus"/>
    <property type="evidence" value="ECO:0007669"/>
    <property type="project" value="UniProtKB-SubCell"/>
</dbReference>
<keyword evidence="5" id="KW-0805">Transcription regulation</keyword>
<feature type="compositionally biased region" description="Polar residues" evidence="12">
    <location>
        <begin position="116"/>
        <end position="130"/>
    </location>
</feature>
<dbReference type="EMBL" id="JAHHUM010002310">
    <property type="protein sequence ID" value="KAK5605240.1"/>
    <property type="molecule type" value="Genomic_DNA"/>
</dbReference>
<gene>
    <name evidence="14" type="ORF">CRENBAI_019374</name>
</gene>
<dbReference type="PROSITE" id="PS00027">
    <property type="entry name" value="HOMEOBOX_1"/>
    <property type="match status" value="1"/>
</dbReference>
<dbReference type="InterPro" id="IPR020479">
    <property type="entry name" value="HD_metazoa"/>
</dbReference>
<dbReference type="SUPFAM" id="SSF46689">
    <property type="entry name" value="Homeodomain-like"/>
    <property type="match status" value="1"/>
</dbReference>
<comment type="similarity">
    <text evidence="3">Belongs to the Antp homeobox family.</text>
</comment>
<dbReference type="PROSITE" id="PS00032">
    <property type="entry name" value="ANTENNAPEDIA"/>
    <property type="match status" value="1"/>
</dbReference>
<dbReference type="Pfam" id="PF00046">
    <property type="entry name" value="Homeodomain"/>
    <property type="match status" value="1"/>
</dbReference>
<dbReference type="CDD" id="cd00086">
    <property type="entry name" value="homeodomain"/>
    <property type="match status" value="1"/>
</dbReference>
<evidence type="ECO:0000256" key="12">
    <source>
        <dbReference type="SAM" id="MobiDB-lite"/>
    </source>
</evidence>
<dbReference type="PANTHER" id="PTHR45664">
    <property type="entry name" value="PROTEIN ZERKNUELLT 1-RELATED"/>
    <property type="match status" value="1"/>
</dbReference>
<evidence type="ECO:0000256" key="4">
    <source>
        <dbReference type="ARBA" id="ARBA00022473"/>
    </source>
</evidence>
<accession>A0AAV9RA45</accession>
<dbReference type="GO" id="GO:0048704">
    <property type="term" value="P:embryonic skeletal system morphogenesis"/>
    <property type="evidence" value="ECO:0007669"/>
    <property type="project" value="TreeGrafter"/>
</dbReference>
<reference evidence="14 15" key="1">
    <citation type="submission" date="2021-06" db="EMBL/GenBank/DDBJ databases">
        <authorList>
            <person name="Palmer J.M."/>
        </authorList>
    </citation>
    <scope>NUCLEOTIDE SEQUENCE [LARGE SCALE GENOMIC DNA]</scope>
    <source>
        <strain evidence="14 15">MEX-2019</strain>
        <tissue evidence="14">Muscle</tissue>
    </source>
</reference>
<dbReference type="GO" id="GO:0000981">
    <property type="term" value="F:DNA-binding transcription factor activity, RNA polymerase II-specific"/>
    <property type="evidence" value="ECO:0007669"/>
    <property type="project" value="InterPro"/>
</dbReference>
<feature type="compositionally biased region" description="Polar residues" evidence="12">
    <location>
        <begin position="52"/>
        <end position="66"/>
    </location>
</feature>
<evidence type="ECO:0000256" key="1">
    <source>
        <dbReference type="ARBA" id="ARBA00003263"/>
    </source>
</evidence>
<dbReference type="InterPro" id="IPR009057">
    <property type="entry name" value="Homeodomain-like_sf"/>
</dbReference>
<keyword evidence="4" id="KW-0217">Developmental protein</keyword>
<dbReference type="AlphaFoldDB" id="A0AAV9RA45"/>
<dbReference type="PRINTS" id="PR00024">
    <property type="entry name" value="HOMEOBOX"/>
</dbReference>
<sequence>MDPQLSVALPTQLHGNSFEMSSGQVPKLSVGCSEGTRGERVGGGGGHDSGPDQLNLTSTAPFSSRLNPHERSECPLEPAVYCHAKGKLEPRSRGCSLTICHSKGIFPWMKSRKTGSKQTTSAKGDVTSSAAGRGVRRERTSFTNNQLLELEKEFHFSPYLQRRRRQEMAAGLQLTDRQVKIWFQNRRMKLKKEHKYGRVTGLSDNSLCTLHMGLPAACAVRTSFSSSLEPHSMDQAMLSLFDPTDLSYLNCMFPSVANGPAFSCTGTEGHQQRQGSFSSVPTTSSEPTGHHDKNSSCLHPAPSPPALASFYDQIVALQTLKARRIRTLVCSNSMDGVKGDPQRSRKASTQGPQSEGGTLYVHLNISLFLPQPLLLPTTLTGILTKPPGAAMFTSPAVNSGAKGRGVGAVGDEVVRIFLLTRPVQRRLRLMTEMSGYWPRPGGHVISINQGDCTVLL</sequence>
<keyword evidence="9 10" id="KW-0539">Nucleus</keyword>
<feature type="region of interest" description="Disordered" evidence="12">
    <location>
        <begin position="112"/>
        <end position="137"/>
    </location>
</feature>
<dbReference type="InterPro" id="IPR001356">
    <property type="entry name" value="HD"/>
</dbReference>
<dbReference type="SMART" id="SM00389">
    <property type="entry name" value="HOX"/>
    <property type="match status" value="1"/>
</dbReference>
<keyword evidence="8" id="KW-0804">Transcription</keyword>
<evidence type="ECO:0000256" key="7">
    <source>
        <dbReference type="ARBA" id="ARBA00023155"/>
    </source>
</evidence>
<comment type="subcellular location">
    <subcellularLocation>
        <location evidence="2 10 11">Nucleus</location>
    </subcellularLocation>
</comment>
<dbReference type="GO" id="GO:0000978">
    <property type="term" value="F:RNA polymerase II cis-regulatory region sequence-specific DNA binding"/>
    <property type="evidence" value="ECO:0007669"/>
    <property type="project" value="TreeGrafter"/>
</dbReference>
<organism evidence="14 15">
    <name type="scientific">Crenichthys baileyi</name>
    <name type="common">White River springfish</name>
    <dbReference type="NCBI Taxonomy" id="28760"/>
    <lineage>
        <taxon>Eukaryota</taxon>
        <taxon>Metazoa</taxon>
        <taxon>Chordata</taxon>
        <taxon>Craniata</taxon>
        <taxon>Vertebrata</taxon>
        <taxon>Euteleostomi</taxon>
        <taxon>Actinopterygii</taxon>
        <taxon>Neopterygii</taxon>
        <taxon>Teleostei</taxon>
        <taxon>Neoteleostei</taxon>
        <taxon>Acanthomorphata</taxon>
        <taxon>Ovalentaria</taxon>
        <taxon>Atherinomorphae</taxon>
        <taxon>Cyprinodontiformes</taxon>
        <taxon>Goodeidae</taxon>
        <taxon>Crenichthys</taxon>
    </lineage>
</organism>
<feature type="domain" description="Homeobox" evidence="13">
    <location>
        <begin position="133"/>
        <end position="193"/>
    </location>
</feature>